<proteinExistence type="predicted"/>
<protein>
    <submittedName>
        <fullName evidence="2">Uncharacterized protein</fullName>
    </submittedName>
</protein>
<gene>
    <name evidence="2" type="ORF">AMPC_16470</name>
</gene>
<dbReference type="EMBL" id="AP025592">
    <property type="protein sequence ID" value="BDG08534.1"/>
    <property type="molecule type" value="Genomic_DNA"/>
</dbReference>
<evidence type="ECO:0000313" key="2">
    <source>
        <dbReference type="EMBL" id="BDG08534.1"/>
    </source>
</evidence>
<dbReference type="RefSeq" id="WP_248345709.1">
    <property type="nucleotide sequence ID" value="NZ_AP025592.1"/>
</dbReference>
<evidence type="ECO:0000256" key="1">
    <source>
        <dbReference type="SAM" id="MobiDB-lite"/>
    </source>
</evidence>
<keyword evidence="3" id="KW-1185">Reference proteome</keyword>
<evidence type="ECO:0000313" key="3">
    <source>
        <dbReference type="Proteomes" id="UP001162734"/>
    </source>
</evidence>
<feature type="region of interest" description="Disordered" evidence="1">
    <location>
        <begin position="42"/>
        <end position="64"/>
    </location>
</feature>
<organism evidence="2 3">
    <name type="scientific">Anaeromyxobacter paludicola</name>
    <dbReference type="NCBI Taxonomy" id="2918171"/>
    <lineage>
        <taxon>Bacteria</taxon>
        <taxon>Pseudomonadati</taxon>
        <taxon>Myxococcota</taxon>
        <taxon>Myxococcia</taxon>
        <taxon>Myxococcales</taxon>
        <taxon>Cystobacterineae</taxon>
        <taxon>Anaeromyxobacteraceae</taxon>
        <taxon>Anaeromyxobacter</taxon>
    </lineage>
</organism>
<reference evidence="3" key="1">
    <citation type="journal article" date="2022" name="Int. J. Syst. Evol. Microbiol.">
        <title>Anaeromyxobacter oryzae sp. nov., Anaeromyxobacter diazotrophicus sp. nov. and Anaeromyxobacter paludicola sp. nov., isolated from paddy soils.</title>
        <authorList>
            <person name="Itoh H."/>
            <person name="Xu Z."/>
            <person name="Mise K."/>
            <person name="Masuda Y."/>
            <person name="Ushijima N."/>
            <person name="Hayakawa C."/>
            <person name="Shiratori Y."/>
            <person name="Senoo K."/>
        </authorList>
    </citation>
    <scope>NUCLEOTIDE SEQUENCE [LARGE SCALE GENOMIC DNA]</scope>
    <source>
        <strain evidence="3">Red630</strain>
    </source>
</reference>
<accession>A0ABM7X9L7</accession>
<feature type="compositionally biased region" description="Low complexity" evidence="1">
    <location>
        <begin position="55"/>
        <end position="64"/>
    </location>
</feature>
<sequence length="64" mass="6970">MDLDLTTVLGVLALTALAVLLTGPGLWSESWGWWMLGDRKRRGARQADGRPPAPRDAGAPTDRR</sequence>
<dbReference type="Proteomes" id="UP001162734">
    <property type="component" value="Chromosome"/>
</dbReference>
<name>A0ABM7X9L7_9BACT</name>